<evidence type="ECO:0000313" key="2">
    <source>
        <dbReference type="EMBL" id="JAH83637.1"/>
    </source>
</evidence>
<keyword evidence="1" id="KW-0732">Signal</keyword>
<reference evidence="2" key="2">
    <citation type="journal article" date="2015" name="Fish Shellfish Immunol.">
        <title>Early steps in the European eel (Anguilla anguilla)-Vibrio vulnificus interaction in the gills: Role of the RtxA13 toxin.</title>
        <authorList>
            <person name="Callol A."/>
            <person name="Pajuelo D."/>
            <person name="Ebbesson L."/>
            <person name="Teles M."/>
            <person name="MacKenzie S."/>
            <person name="Amaro C."/>
        </authorList>
    </citation>
    <scope>NUCLEOTIDE SEQUENCE</scope>
</reference>
<feature type="chain" id="PRO_5002434316" evidence="1">
    <location>
        <begin position="20"/>
        <end position="66"/>
    </location>
</feature>
<evidence type="ECO:0000256" key="1">
    <source>
        <dbReference type="SAM" id="SignalP"/>
    </source>
</evidence>
<reference evidence="2" key="1">
    <citation type="submission" date="2014-11" db="EMBL/GenBank/DDBJ databases">
        <authorList>
            <person name="Amaro Gonzalez C."/>
        </authorList>
    </citation>
    <scope>NUCLEOTIDE SEQUENCE</scope>
</reference>
<name>A0A0E9VZU9_ANGAN</name>
<accession>A0A0E9VZU9</accession>
<protein>
    <submittedName>
        <fullName evidence="2">Uncharacterized protein</fullName>
    </submittedName>
</protein>
<proteinExistence type="predicted"/>
<sequence>MGTSCFGFRVHCSVTLVLAHIRFPPLLKGSVNTDGYGWSGRPLFCCEPSPLETKTCYSIKPSQGGL</sequence>
<organism evidence="2">
    <name type="scientific">Anguilla anguilla</name>
    <name type="common">European freshwater eel</name>
    <name type="synonym">Muraena anguilla</name>
    <dbReference type="NCBI Taxonomy" id="7936"/>
    <lineage>
        <taxon>Eukaryota</taxon>
        <taxon>Metazoa</taxon>
        <taxon>Chordata</taxon>
        <taxon>Craniata</taxon>
        <taxon>Vertebrata</taxon>
        <taxon>Euteleostomi</taxon>
        <taxon>Actinopterygii</taxon>
        <taxon>Neopterygii</taxon>
        <taxon>Teleostei</taxon>
        <taxon>Anguilliformes</taxon>
        <taxon>Anguillidae</taxon>
        <taxon>Anguilla</taxon>
    </lineage>
</organism>
<dbReference type="EMBL" id="GBXM01024940">
    <property type="protein sequence ID" value="JAH83637.1"/>
    <property type="molecule type" value="Transcribed_RNA"/>
</dbReference>
<dbReference type="AlphaFoldDB" id="A0A0E9VZU9"/>
<feature type="signal peptide" evidence="1">
    <location>
        <begin position="1"/>
        <end position="19"/>
    </location>
</feature>